<feature type="transmembrane region" description="Helical" evidence="2">
    <location>
        <begin position="126"/>
        <end position="146"/>
    </location>
</feature>
<name>A0AAD6ISU5_DREDA</name>
<dbReference type="EMBL" id="JAQGDS010000011">
    <property type="protein sequence ID" value="KAJ6257344.1"/>
    <property type="molecule type" value="Genomic_DNA"/>
</dbReference>
<evidence type="ECO:0000313" key="3">
    <source>
        <dbReference type="EMBL" id="KAJ6257344.1"/>
    </source>
</evidence>
<organism evidence="3 4">
    <name type="scientific">Drechslerella dactyloides</name>
    <name type="common">Nematode-trapping fungus</name>
    <name type="synonym">Arthrobotrys dactyloides</name>
    <dbReference type="NCBI Taxonomy" id="74499"/>
    <lineage>
        <taxon>Eukaryota</taxon>
        <taxon>Fungi</taxon>
        <taxon>Dikarya</taxon>
        <taxon>Ascomycota</taxon>
        <taxon>Pezizomycotina</taxon>
        <taxon>Orbiliomycetes</taxon>
        <taxon>Orbiliales</taxon>
        <taxon>Orbiliaceae</taxon>
        <taxon>Drechslerella</taxon>
    </lineage>
</organism>
<sequence>MAAPSAASLVPLPVVFGPPTEAQARAAHAHSSRGGGGVSSGLPPRPGGEGAANRKQEVAYGNSSSVSLKYLVDCESNVVHCPSTAPLLVPLPHGLGVDAHEGVHAGHGVGVHVGVHAGWGGVRRLLLAPVAPALVLLALLALLAMLGRC</sequence>
<dbReference type="AlphaFoldDB" id="A0AAD6ISU5"/>
<proteinExistence type="predicted"/>
<keyword evidence="2" id="KW-0472">Membrane</keyword>
<evidence type="ECO:0000256" key="2">
    <source>
        <dbReference type="SAM" id="Phobius"/>
    </source>
</evidence>
<comment type="caution">
    <text evidence="3">The sequence shown here is derived from an EMBL/GenBank/DDBJ whole genome shotgun (WGS) entry which is preliminary data.</text>
</comment>
<reference evidence="3" key="1">
    <citation type="submission" date="2023-01" db="EMBL/GenBank/DDBJ databases">
        <title>The chitinases involved in constricting ring structure development in the nematode-trapping fungus Drechslerella dactyloides.</title>
        <authorList>
            <person name="Wang R."/>
            <person name="Zhang L."/>
            <person name="Tang P."/>
            <person name="Li S."/>
            <person name="Liang L."/>
        </authorList>
    </citation>
    <scope>NUCLEOTIDE SEQUENCE</scope>
    <source>
        <strain evidence="3">YMF1.00031</strain>
    </source>
</reference>
<keyword evidence="2" id="KW-0812">Transmembrane</keyword>
<evidence type="ECO:0000313" key="4">
    <source>
        <dbReference type="Proteomes" id="UP001221413"/>
    </source>
</evidence>
<protein>
    <submittedName>
        <fullName evidence="3">Uncharacterized protein</fullName>
    </submittedName>
</protein>
<accession>A0AAD6ISU5</accession>
<dbReference type="Proteomes" id="UP001221413">
    <property type="component" value="Unassembled WGS sequence"/>
</dbReference>
<evidence type="ECO:0000256" key="1">
    <source>
        <dbReference type="SAM" id="MobiDB-lite"/>
    </source>
</evidence>
<gene>
    <name evidence="3" type="ORF">Dda_8233</name>
</gene>
<keyword evidence="2" id="KW-1133">Transmembrane helix</keyword>
<feature type="region of interest" description="Disordered" evidence="1">
    <location>
        <begin position="22"/>
        <end position="56"/>
    </location>
</feature>
<keyword evidence="4" id="KW-1185">Reference proteome</keyword>